<proteinExistence type="predicted"/>
<dbReference type="InterPro" id="IPR029021">
    <property type="entry name" value="Prot-tyrosine_phosphatase-like"/>
</dbReference>
<dbReference type="InterPro" id="IPR026893">
    <property type="entry name" value="Tyr/Ser_Pase_IphP-type"/>
</dbReference>
<dbReference type="Pfam" id="PF13350">
    <property type="entry name" value="Y_phosphatase3"/>
    <property type="match status" value="1"/>
</dbReference>
<evidence type="ECO:0000313" key="2">
    <source>
        <dbReference type="Proteomes" id="UP001597560"/>
    </source>
</evidence>
<name>A0ABW6B351_9SPHI</name>
<dbReference type="Proteomes" id="UP001597560">
    <property type="component" value="Unassembled WGS sequence"/>
</dbReference>
<gene>
    <name evidence="1" type="ORF">ACFS6J_13870</name>
</gene>
<dbReference type="Gene3D" id="3.90.190.10">
    <property type="entry name" value="Protein tyrosine phosphatase superfamily"/>
    <property type="match status" value="1"/>
</dbReference>
<sequence>MKALFLLHKISYAALEKAVIPASNCPLFGVNLEELPAFLTAFYSRVDPLAIRYKPLFQALLTMYEKQAVFHHCTGRRDRTGIATALILNILQVSQH</sequence>
<dbReference type="SUPFAM" id="SSF52799">
    <property type="entry name" value="(Phosphotyrosine protein) phosphatases II"/>
    <property type="match status" value="1"/>
</dbReference>
<dbReference type="RefSeq" id="WP_354004747.1">
    <property type="nucleotide sequence ID" value="NZ_JBHUPA010000007.1"/>
</dbReference>
<evidence type="ECO:0000313" key="1">
    <source>
        <dbReference type="EMBL" id="MFD2962883.1"/>
    </source>
</evidence>
<keyword evidence="2" id="KW-1185">Reference proteome</keyword>
<protein>
    <submittedName>
        <fullName evidence="1">Tyrosine-protein phosphatase</fullName>
    </submittedName>
</protein>
<accession>A0ABW6B351</accession>
<organism evidence="1 2">
    <name type="scientific">Olivibacter jilunii</name>
    <dbReference type="NCBI Taxonomy" id="985016"/>
    <lineage>
        <taxon>Bacteria</taxon>
        <taxon>Pseudomonadati</taxon>
        <taxon>Bacteroidota</taxon>
        <taxon>Sphingobacteriia</taxon>
        <taxon>Sphingobacteriales</taxon>
        <taxon>Sphingobacteriaceae</taxon>
        <taxon>Olivibacter</taxon>
    </lineage>
</organism>
<dbReference type="EMBL" id="JBHUPA010000007">
    <property type="protein sequence ID" value="MFD2962883.1"/>
    <property type="molecule type" value="Genomic_DNA"/>
</dbReference>
<comment type="caution">
    <text evidence="1">The sequence shown here is derived from an EMBL/GenBank/DDBJ whole genome shotgun (WGS) entry which is preliminary data.</text>
</comment>
<reference evidence="2" key="1">
    <citation type="journal article" date="2019" name="Int. J. Syst. Evol. Microbiol.">
        <title>The Global Catalogue of Microorganisms (GCM) 10K type strain sequencing project: providing services to taxonomists for standard genome sequencing and annotation.</title>
        <authorList>
            <consortium name="The Broad Institute Genomics Platform"/>
            <consortium name="The Broad Institute Genome Sequencing Center for Infectious Disease"/>
            <person name="Wu L."/>
            <person name="Ma J."/>
        </authorList>
    </citation>
    <scope>NUCLEOTIDE SEQUENCE [LARGE SCALE GENOMIC DNA]</scope>
    <source>
        <strain evidence="2">KCTC 23098</strain>
    </source>
</reference>